<reference evidence="1 2" key="1">
    <citation type="submission" date="2024-02" db="EMBL/GenBank/DDBJ databases">
        <title>A Gaetbulibacter species isolated from tidal flats and genomic insights of their niches.</title>
        <authorList>
            <person name="Ye Y."/>
        </authorList>
    </citation>
    <scope>NUCLEOTIDE SEQUENCE [LARGE SCALE GENOMIC DNA]</scope>
    <source>
        <strain evidence="1 2">KEM-8</strain>
    </source>
</reference>
<protein>
    <submittedName>
        <fullName evidence="1">Uncharacterized protein</fullName>
    </submittedName>
</protein>
<accession>A0ABW7MYK8</accession>
<dbReference type="Proteomes" id="UP001610104">
    <property type="component" value="Unassembled WGS sequence"/>
</dbReference>
<organism evidence="1 2">
    <name type="scientific">Gaetbulibacter aquiaggeris</name>
    <dbReference type="NCBI Taxonomy" id="1735373"/>
    <lineage>
        <taxon>Bacteria</taxon>
        <taxon>Pseudomonadati</taxon>
        <taxon>Bacteroidota</taxon>
        <taxon>Flavobacteriia</taxon>
        <taxon>Flavobacteriales</taxon>
        <taxon>Flavobacteriaceae</taxon>
        <taxon>Gaetbulibacter</taxon>
    </lineage>
</organism>
<sequence>MEDQYKIDPLTNERFIPKKINQKFATAANRIKYNNTKATKLNQERAFFDRPCKISHREMKSLHKLDPDKTYHHYFLEGRGVDFSASNHITDTKYGKLPAYYNYALRKIGNTDFYQIIKL</sequence>
<name>A0ABW7MYK8_9FLAO</name>
<dbReference type="EMBL" id="JBAWKC010000007">
    <property type="protein sequence ID" value="MFH6770262.1"/>
    <property type="molecule type" value="Genomic_DNA"/>
</dbReference>
<proteinExistence type="predicted"/>
<dbReference type="RefSeq" id="WP_395439479.1">
    <property type="nucleotide sequence ID" value="NZ_JBAWKC010000007.1"/>
</dbReference>
<evidence type="ECO:0000313" key="1">
    <source>
        <dbReference type="EMBL" id="MFH6770262.1"/>
    </source>
</evidence>
<evidence type="ECO:0000313" key="2">
    <source>
        <dbReference type="Proteomes" id="UP001610104"/>
    </source>
</evidence>
<gene>
    <name evidence="1" type="ORF">V8G56_16045</name>
</gene>
<keyword evidence="2" id="KW-1185">Reference proteome</keyword>
<comment type="caution">
    <text evidence="1">The sequence shown here is derived from an EMBL/GenBank/DDBJ whole genome shotgun (WGS) entry which is preliminary data.</text>
</comment>